<keyword evidence="1" id="KW-0732">Signal</keyword>
<dbReference type="KEGG" id="osu:NT6N_11720"/>
<feature type="signal peptide" evidence="1">
    <location>
        <begin position="1"/>
        <end position="18"/>
    </location>
</feature>
<dbReference type="InterPro" id="IPR013424">
    <property type="entry name" value="Ice-binding_C"/>
</dbReference>
<dbReference type="NCBIfam" id="TIGR02595">
    <property type="entry name" value="PEP_CTERM"/>
    <property type="match status" value="1"/>
</dbReference>
<name>A0AAT9FJL2_9BACT</name>
<evidence type="ECO:0000313" key="3">
    <source>
        <dbReference type="EMBL" id="BDS06132.1"/>
    </source>
</evidence>
<accession>A0AAT9FJL2</accession>
<gene>
    <name evidence="3" type="ORF">NT6N_11720</name>
</gene>
<feature type="domain" description="Ice-binding protein C-terminal" evidence="2">
    <location>
        <begin position="193"/>
        <end position="214"/>
    </location>
</feature>
<organism evidence="3">
    <name type="scientific">Oceaniferula spumae</name>
    <dbReference type="NCBI Taxonomy" id="2979115"/>
    <lineage>
        <taxon>Bacteria</taxon>
        <taxon>Pseudomonadati</taxon>
        <taxon>Verrucomicrobiota</taxon>
        <taxon>Verrucomicrobiia</taxon>
        <taxon>Verrucomicrobiales</taxon>
        <taxon>Verrucomicrobiaceae</taxon>
        <taxon>Oceaniferula</taxon>
    </lineage>
</organism>
<feature type="chain" id="PRO_5043927555" description="Ice-binding protein C-terminal domain-containing protein" evidence="1">
    <location>
        <begin position="19"/>
        <end position="215"/>
    </location>
</feature>
<protein>
    <recommendedName>
        <fullName evidence="2">Ice-binding protein C-terminal domain-containing protein</fullName>
    </recommendedName>
</protein>
<dbReference type="Pfam" id="PF07589">
    <property type="entry name" value="PEP-CTERM"/>
    <property type="match status" value="1"/>
</dbReference>
<evidence type="ECO:0000259" key="2">
    <source>
        <dbReference type="Pfam" id="PF07589"/>
    </source>
</evidence>
<dbReference type="EMBL" id="AP026866">
    <property type="protein sequence ID" value="BDS06132.1"/>
    <property type="molecule type" value="Genomic_DNA"/>
</dbReference>
<evidence type="ECO:0000256" key="1">
    <source>
        <dbReference type="SAM" id="SignalP"/>
    </source>
</evidence>
<sequence>MKINILAVMFALGSVAQGATYTVGNSSLGFDANGVTDNAGNLLSGSQGSAAFGFFDSDADVTTATSAADLLDASWHIFGDSESNFNASTPPVNSQGLFQSQGSEVADLSDFSDQSIYLVIGKGATLAASTEFLVYKFNETFGSASEEPINSTLTFDADTITIANLLVGGIGGDRAVSPLDPTPQASFFTAELVPEPSSTALLGLGGLALILRRRR</sequence>
<dbReference type="AlphaFoldDB" id="A0AAT9FJL2"/>
<proteinExistence type="predicted"/>
<reference evidence="3" key="1">
    <citation type="submission" date="2024-07" db="EMBL/GenBank/DDBJ databases">
        <title>Complete genome sequence of Verrucomicrobiaceae bacterium NT6N.</title>
        <authorList>
            <person name="Huang C."/>
            <person name="Takami H."/>
            <person name="Hamasaki K."/>
        </authorList>
    </citation>
    <scope>NUCLEOTIDE SEQUENCE</scope>
    <source>
        <strain evidence="3">NT6N</strain>
    </source>
</reference>